<evidence type="ECO:0000256" key="3">
    <source>
        <dbReference type="ARBA" id="ARBA00022737"/>
    </source>
</evidence>
<dbReference type="InterPro" id="IPR006674">
    <property type="entry name" value="HD_domain"/>
</dbReference>
<comment type="domain">
    <text evidence="7">Has four distinct domains: an N-terminal nucleotidyltransferase (NT) domain responsible for UTase activity, a central HD domain that encodes UR activity, and two C-terminal ACT domains that seem to have a role in glutamine sensing.</text>
</comment>
<dbReference type="Gene3D" id="1.10.3090.10">
    <property type="entry name" value="cca-adding enzyme, domain 2"/>
    <property type="match status" value="1"/>
</dbReference>
<comment type="function">
    <text evidence="7">Modifies, by uridylylation and deuridylylation, the PII regulatory proteins (GlnB and homologs), in response to the nitrogen status of the cell that GlnD senses through the glutamine level. Under low glutamine levels, catalyzes the conversion of the PII proteins and UTP to PII-UMP and PPi, while under higher glutamine levels, GlnD hydrolyzes PII-UMP to PII and UMP (deuridylylation). Thus, controls uridylylation state and activity of the PII proteins, and plays an important role in the regulation of nitrogen metabolism.</text>
</comment>
<evidence type="ECO:0000259" key="8">
    <source>
        <dbReference type="PROSITE" id="PS51671"/>
    </source>
</evidence>
<dbReference type="SUPFAM" id="SSF81593">
    <property type="entry name" value="Nucleotidyltransferase substrate binding subunit/domain"/>
    <property type="match status" value="1"/>
</dbReference>
<dbReference type="InterPro" id="IPR002912">
    <property type="entry name" value="ACT_dom"/>
</dbReference>
<keyword evidence="5 7" id="KW-0460">Magnesium</keyword>
<dbReference type="PANTHER" id="PTHR47320:SF1">
    <property type="entry name" value="BIFUNCTIONAL URIDYLYLTRANSFERASE_URIDYLYL-REMOVING ENZYME"/>
    <property type="match status" value="1"/>
</dbReference>
<keyword evidence="3" id="KW-0677">Repeat</keyword>
<dbReference type="Proteomes" id="UP001057991">
    <property type="component" value="Chromosome"/>
</dbReference>
<dbReference type="SUPFAM" id="SSF55021">
    <property type="entry name" value="ACT-like"/>
    <property type="match status" value="2"/>
</dbReference>
<dbReference type="Pfam" id="PF01909">
    <property type="entry name" value="NTP_transf_2"/>
    <property type="match status" value="1"/>
</dbReference>
<feature type="domain" description="ACT" evidence="8">
    <location>
        <begin position="765"/>
        <end position="846"/>
    </location>
</feature>
<evidence type="ECO:0000256" key="2">
    <source>
        <dbReference type="ARBA" id="ARBA00022695"/>
    </source>
</evidence>
<dbReference type="HAMAP" id="MF_00277">
    <property type="entry name" value="PII_uridylyl_transf"/>
    <property type="match status" value="1"/>
</dbReference>
<dbReference type="InterPro" id="IPR002934">
    <property type="entry name" value="Polymerase_NTP_transf_dom"/>
</dbReference>
<dbReference type="CDD" id="cd05401">
    <property type="entry name" value="NT_GlnE_GlnD_like"/>
    <property type="match status" value="1"/>
</dbReference>
<evidence type="ECO:0000256" key="5">
    <source>
        <dbReference type="ARBA" id="ARBA00022842"/>
    </source>
</evidence>
<dbReference type="InterPro" id="IPR003607">
    <property type="entry name" value="HD/PDEase_dom"/>
</dbReference>
<organism evidence="10 11">
    <name type="scientific">Aliiroseovarius crassostreae</name>
    <dbReference type="NCBI Taxonomy" id="154981"/>
    <lineage>
        <taxon>Bacteria</taxon>
        <taxon>Pseudomonadati</taxon>
        <taxon>Pseudomonadota</taxon>
        <taxon>Alphaproteobacteria</taxon>
        <taxon>Rhodobacterales</taxon>
        <taxon>Paracoccaceae</taxon>
        <taxon>Aliiroseovarius</taxon>
    </lineage>
</organism>
<dbReference type="RefSeq" id="WP_375543314.1">
    <property type="nucleotide sequence ID" value="NZ_CP080776.1"/>
</dbReference>
<dbReference type="CDD" id="cd00077">
    <property type="entry name" value="HDc"/>
    <property type="match status" value="1"/>
</dbReference>
<feature type="domain" description="ACT" evidence="8">
    <location>
        <begin position="875"/>
        <end position="953"/>
    </location>
</feature>
<evidence type="ECO:0000256" key="1">
    <source>
        <dbReference type="ARBA" id="ARBA00022679"/>
    </source>
</evidence>
<dbReference type="GO" id="GO:0008773">
    <property type="term" value="F:[protein-PII] uridylyltransferase activity"/>
    <property type="evidence" value="ECO:0007669"/>
    <property type="project" value="UniProtKB-UniRule"/>
</dbReference>
<comment type="catalytic activity">
    <reaction evidence="7">
        <text>[protein-PII]-uridylyl-L-tyrosine + H2O = [protein-PII]-L-tyrosine + UMP + H(+)</text>
        <dbReference type="Rhea" id="RHEA:48600"/>
        <dbReference type="Rhea" id="RHEA-COMP:12147"/>
        <dbReference type="Rhea" id="RHEA-COMP:12148"/>
        <dbReference type="ChEBI" id="CHEBI:15377"/>
        <dbReference type="ChEBI" id="CHEBI:15378"/>
        <dbReference type="ChEBI" id="CHEBI:46858"/>
        <dbReference type="ChEBI" id="CHEBI:57865"/>
        <dbReference type="ChEBI" id="CHEBI:90602"/>
    </reaction>
</comment>
<name>A0A9Q9HDZ6_9RHOB</name>
<dbReference type="InterPro" id="IPR013546">
    <property type="entry name" value="PII_UdlTrfase/GS_AdlTrfase"/>
</dbReference>
<comment type="catalytic activity">
    <reaction evidence="7">
        <text>[protein-PII]-L-tyrosine + UTP = [protein-PII]-uridylyl-L-tyrosine + diphosphate</text>
        <dbReference type="Rhea" id="RHEA:13673"/>
        <dbReference type="Rhea" id="RHEA-COMP:12147"/>
        <dbReference type="Rhea" id="RHEA-COMP:12148"/>
        <dbReference type="ChEBI" id="CHEBI:33019"/>
        <dbReference type="ChEBI" id="CHEBI:46398"/>
        <dbReference type="ChEBI" id="CHEBI:46858"/>
        <dbReference type="ChEBI" id="CHEBI:90602"/>
        <dbReference type="EC" id="2.7.7.59"/>
    </reaction>
</comment>
<dbReference type="SUPFAM" id="SSF81891">
    <property type="entry name" value="Poly A polymerase C-terminal region-like"/>
    <property type="match status" value="1"/>
</dbReference>
<dbReference type="EMBL" id="CP080776">
    <property type="protein sequence ID" value="UWP96837.1"/>
    <property type="molecule type" value="Genomic_DNA"/>
</dbReference>
<dbReference type="SUPFAM" id="SSF81301">
    <property type="entry name" value="Nucleotidyltransferase"/>
    <property type="match status" value="1"/>
</dbReference>
<dbReference type="SMART" id="SM00471">
    <property type="entry name" value="HDc"/>
    <property type="match status" value="1"/>
</dbReference>
<dbReference type="EC" id="3.1.4.-" evidence="7"/>
<evidence type="ECO:0000256" key="4">
    <source>
        <dbReference type="ARBA" id="ARBA00022801"/>
    </source>
</evidence>
<dbReference type="EC" id="2.7.7.59" evidence="7"/>
<comment type="activity regulation">
    <text evidence="7">Uridylyltransferase (UTase) activity is inhibited by glutamine, while glutamine activates uridylyl-removing (UR) activity.</text>
</comment>
<reference evidence="10" key="1">
    <citation type="submission" date="2021-08" db="EMBL/GenBank/DDBJ databases">
        <authorList>
            <person name="Nwanade C."/>
            <person name="Wang M."/>
            <person name="Masoudi A."/>
            <person name="Yu Z."/>
            <person name="Liu J."/>
        </authorList>
    </citation>
    <scope>NUCLEOTIDE SEQUENCE</scope>
    <source>
        <strain evidence="10">S056</strain>
    </source>
</reference>
<comment type="cofactor">
    <cofactor evidence="7">
        <name>Mg(2+)</name>
        <dbReference type="ChEBI" id="CHEBI:18420"/>
    </cofactor>
</comment>
<gene>
    <name evidence="7" type="primary">glnD</name>
    <name evidence="10" type="ORF">K3X48_02165</name>
</gene>
<keyword evidence="2 7" id="KW-0548">Nucleotidyltransferase</keyword>
<dbReference type="Gene3D" id="3.30.460.10">
    <property type="entry name" value="Beta Polymerase, domain 2"/>
    <property type="match status" value="1"/>
</dbReference>
<keyword evidence="4 7" id="KW-0378">Hydrolase</keyword>
<dbReference type="CDD" id="cd04899">
    <property type="entry name" value="ACT_ACR-UUR-like_2"/>
    <property type="match status" value="1"/>
</dbReference>
<feature type="region of interest" description="Uridylyltransferase" evidence="7">
    <location>
        <begin position="1"/>
        <end position="410"/>
    </location>
</feature>
<dbReference type="GO" id="GO:0006808">
    <property type="term" value="P:regulation of nitrogen utilization"/>
    <property type="evidence" value="ECO:0007669"/>
    <property type="project" value="UniProtKB-UniRule"/>
</dbReference>
<evidence type="ECO:0000259" key="9">
    <source>
        <dbReference type="PROSITE" id="PS51831"/>
    </source>
</evidence>
<proteinExistence type="inferred from homology"/>
<dbReference type="Pfam" id="PF01966">
    <property type="entry name" value="HD"/>
    <property type="match status" value="1"/>
</dbReference>
<dbReference type="InterPro" id="IPR043519">
    <property type="entry name" value="NT_sf"/>
</dbReference>
<dbReference type="Pfam" id="PF08335">
    <property type="entry name" value="GlnD_UR_UTase"/>
    <property type="match status" value="1"/>
</dbReference>
<comment type="similarity">
    <text evidence="7">Belongs to the GlnD family.</text>
</comment>
<dbReference type="Pfam" id="PF24931">
    <property type="entry name" value="ACT_ACR9_3rd"/>
    <property type="match status" value="1"/>
</dbReference>
<dbReference type="PIRSF" id="PIRSF006288">
    <property type="entry name" value="PII_uridyltransf"/>
    <property type="match status" value="1"/>
</dbReference>
<dbReference type="AlphaFoldDB" id="A0A9Q9HDZ6"/>
<keyword evidence="6 7" id="KW-0511">Multifunctional enzyme</keyword>
<evidence type="ECO:0000256" key="6">
    <source>
        <dbReference type="ARBA" id="ARBA00023268"/>
    </source>
</evidence>
<dbReference type="NCBIfam" id="NF003467">
    <property type="entry name" value="PRK05092.1"/>
    <property type="match status" value="1"/>
</dbReference>
<dbReference type="PROSITE" id="PS51831">
    <property type="entry name" value="HD"/>
    <property type="match status" value="1"/>
</dbReference>
<dbReference type="Gene3D" id="3.30.70.260">
    <property type="match status" value="1"/>
</dbReference>
<keyword evidence="1 7" id="KW-0808">Transferase</keyword>
<dbReference type="InterPro" id="IPR010043">
    <property type="entry name" value="UTase/UR"/>
</dbReference>
<comment type="caution">
    <text evidence="7">Lacks conserved residue(s) required for the propagation of feature annotation.</text>
</comment>
<dbReference type="InterPro" id="IPR045865">
    <property type="entry name" value="ACT-like_dom_sf"/>
</dbReference>
<feature type="domain" description="HD" evidence="9">
    <location>
        <begin position="527"/>
        <end position="649"/>
    </location>
</feature>
<sequence>MSGVWQWPRSRTTKLWSSTLHREVLPVLVSEPAALPYAQTDQLICPPAAIFDAAALWDDLVPALEEAKDDAERRKLTVAALRVAMKDGRKSIAAALEKTPFAAYAATASYAHLTDGIVRTVFRVATEVLHRLQTPTASERMAVCAVGGYGRGEMAPQSDVDLLFLTPYKITAWAESVIESMLYMLWDLRLKVGHSARTIDDCLRLGREDITIRTALLEQRAICGDAALAGELTDRLWSELFKGTLPEFIEGKLAERDARHKKQGGQRYVVEPNVKEGKGGLRDLQTLYWVAKYQHRVVDTSDLVGLGVFTEEEYDTFRSADEFLWATRCQLHLLTGRPTEQITFDLQVEIADRLGFRDKDGRRGVEHFMQTYFRHATQVGELTRIFLTALEAQHLKQEPALMRFLKRRKKVKSGFVVNQGRLDVAKPVSFLSDKLNLLRLFEEGLRTGMLIHPDAMRLVSANLHLIDDEMRADKEATRIFLDLLLKHGNPERALRRMNELGVLAAFIPEFEPIVAMMQFNMYHSYTVDEHTIQVISNFARIERHELENELPISSEIINKGVNRKTLMVAMLLHDIGKGRPQDHSVLGAQIARKVAPRLGLTAKECETVEWLVRYHLLMSDMAQKRDIADPRTVRDFAKAVRSVRRLNLLTVLTVCDIRGVGPDTWNNWKATLIRTLYNQTHRVLEGGMEELSRENRGAEAKRALREALSDWDPKDLKRETKRHYDAYWQGLHVTAHTVFAKMLRGIGDDEVRVELEPDHDRDVTRVYYVLADHPGIFSRLAGALTLVGANIVDARTYTSNDGYATACFWVQDADGGPFDVSKKARLSKMVDKVLKGEVVATEAIAGRDKIKKRERAFKVPTTITFDNEGSEIYTIIEVDTRDRPGLLYDLTRTLANSNVYIASAVIATYGEQVVDSFYVKDMFGLKFHAESKQQTLEKRLREAIERAAERAQS</sequence>
<dbReference type="PANTHER" id="PTHR47320">
    <property type="entry name" value="BIFUNCTIONAL URIDYLYLTRANSFERASE/URIDYLYL-REMOVING ENZYME"/>
    <property type="match status" value="1"/>
</dbReference>
<dbReference type="NCBIfam" id="TIGR01693">
    <property type="entry name" value="UTase_glnD"/>
    <property type="match status" value="1"/>
</dbReference>
<evidence type="ECO:0000313" key="11">
    <source>
        <dbReference type="Proteomes" id="UP001057991"/>
    </source>
</evidence>
<protein>
    <recommendedName>
        <fullName evidence="7">Bifunctional uridylyltransferase/uridylyl-removing enzyme</fullName>
        <shortName evidence="7">UTase/UR</shortName>
    </recommendedName>
    <alternativeName>
        <fullName evidence="7">Bifunctional [protein-PII] modification enzyme</fullName>
    </alternativeName>
    <alternativeName>
        <fullName evidence="7">Bifunctional nitrogen sensor protein</fullName>
    </alternativeName>
    <domain>
        <recommendedName>
            <fullName evidence="7">[Protein-PII] uridylyltransferase</fullName>
            <shortName evidence="7">PII uridylyltransferase</shortName>
            <shortName evidence="7">UTase</shortName>
            <ecNumber evidence="7">2.7.7.59</ecNumber>
        </recommendedName>
    </domain>
    <domain>
        <recommendedName>
            <fullName evidence="7">[Protein-PII]-UMP uridylyl-removing enzyme</fullName>
            <shortName evidence="7">UR</shortName>
            <ecNumber evidence="7">3.1.4.-</ecNumber>
        </recommendedName>
    </domain>
</protein>
<dbReference type="CDD" id="cd04900">
    <property type="entry name" value="ACT_UUR-like_1"/>
    <property type="match status" value="1"/>
</dbReference>
<accession>A0A9Q9HDZ6</accession>
<evidence type="ECO:0000313" key="10">
    <source>
        <dbReference type="EMBL" id="UWP96837.1"/>
    </source>
</evidence>
<dbReference type="GO" id="GO:0008081">
    <property type="term" value="F:phosphoric diester hydrolase activity"/>
    <property type="evidence" value="ECO:0007669"/>
    <property type="project" value="UniProtKB-UniRule"/>
</dbReference>
<dbReference type="PROSITE" id="PS51671">
    <property type="entry name" value="ACT"/>
    <property type="match status" value="2"/>
</dbReference>
<evidence type="ECO:0000256" key="7">
    <source>
        <dbReference type="HAMAP-Rule" id="MF_00277"/>
    </source>
</evidence>